<dbReference type="Proteomes" id="UP000253940">
    <property type="component" value="Chromosome"/>
</dbReference>
<reference evidence="2 3" key="1">
    <citation type="submission" date="2018-07" db="EMBL/GenBank/DDBJ databases">
        <title>Genome sequencing of Moraxellaceae gen. HYN0046.</title>
        <authorList>
            <person name="Kim M."/>
            <person name="Yi H."/>
        </authorList>
    </citation>
    <scope>NUCLEOTIDE SEQUENCE [LARGE SCALE GENOMIC DNA]</scope>
    <source>
        <strain evidence="2 3">HYN0046</strain>
    </source>
</reference>
<keyword evidence="3" id="KW-1185">Reference proteome</keyword>
<dbReference type="OrthoDB" id="8374021at2"/>
<dbReference type="KEGG" id="mbah:HYN46_01105"/>
<evidence type="ECO:0000313" key="2">
    <source>
        <dbReference type="EMBL" id="AXI01615.1"/>
    </source>
</evidence>
<proteinExistence type="predicted"/>
<sequence length="72" mass="8681">MFKCKDIGYRASDYLAGEMNLSERVRFRLHLSICRNCQRFMQQMHLLHDTLPQHQFPEPDDTQIEKWVKGLE</sequence>
<gene>
    <name evidence="2" type="ORF">HYN46_01105</name>
</gene>
<organism evidence="2 3">
    <name type="scientific">Aquirhabdus parva</name>
    <dbReference type="NCBI Taxonomy" id="2283318"/>
    <lineage>
        <taxon>Bacteria</taxon>
        <taxon>Pseudomonadati</taxon>
        <taxon>Pseudomonadota</taxon>
        <taxon>Gammaproteobacteria</taxon>
        <taxon>Moraxellales</taxon>
        <taxon>Moraxellaceae</taxon>
        <taxon>Aquirhabdus</taxon>
    </lineage>
</organism>
<dbReference type="InterPro" id="IPR027383">
    <property type="entry name" value="Znf_put"/>
</dbReference>
<dbReference type="RefSeq" id="WP_114897725.1">
    <property type="nucleotide sequence ID" value="NZ_CP031222.1"/>
</dbReference>
<evidence type="ECO:0000313" key="3">
    <source>
        <dbReference type="Proteomes" id="UP000253940"/>
    </source>
</evidence>
<dbReference type="Pfam" id="PF13490">
    <property type="entry name" value="zf-HC2"/>
    <property type="match status" value="1"/>
</dbReference>
<dbReference type="EMBL" id="CP031222">
    <property type="protein sequence ID" value="AXI01615.1"/>
    <property type="molecule type" value="Genomic_DNA"/>
</dbReference>
<evidence type="ECO:0000259" key="1">
    <source>
        <dbReference type="Pfam" id="PF13490"/>
    </source>
</evidence>
<feature type="domain" description="Putative zinc-finger" evidence="1">
    <location>
        <begin position="4"/>
        <end position="38"/>
    </location>
</feature>
<name>A0A345P2V6_9GAMM</name>
<dbReference type="AlphaFoldDB" id="A0A345P2V6"/>
<accession>A0A345P2V6</accession>
<protein>
    <submittedName>
        <fullName evidence="2">Zf-HC2 domain-containing protein</fullName>
    </submittedName>
</protein>